<dbReference type="GO" id="GO:0006457">
    <property type="term" value="P:protein folding"/>
    <property type="evidence" value="ECO:0007669"/>
    <property type="project" value="InterPro"/>
</dbReference>
<comment type="catalytic activity">
    <reaction evidence="1">
        <text>[protein]-peptidylproline (omega=180) = [protein]-peptidylproline (omega=0)</text>
        <dbReference type="Rhea" id="RHEA:16237"/>
        <dbReference type="Rhea" id="RHEA-COMP:10747"/>
        <dbReference type="Rhea" id="RHEA-COMP:10748"/>
        <dbReference type="ChEBI" id="CHEBI:83833"/>
        <dbReference type="ChEBI" id="CHEBI:83834"/>
        <dbReference type="EC" id="5.2.1.8"/>
    </reaction>
</comment>
<feature type="compositionally biased region" description="Basic and acidic residues" evidence="5">
    <location>
        <begin position="530"/>
        <end position="569"/>
    </location>
</feature>
<reference evidence="7" key="1">
    <citation type="journal article" date="2020" name="Ecol. Evol.">
        <title>Genome structure and content of the rice root-knot nematode (Meloidogyne graminicola).</title>
        <authorList>
            <person name="Phan N.T."/>
            <person name="Danchin E.G.J."/>
            <person name="Klopp C."/>
            <person name="Perfus-Barbeoch L."/>
            <person name="Kozlowski D.K."/>
            <person name="Koutsovoulos G.D."/>
            <person name="Lopez-Roques C."/>
            <person name="Bouchez O."/>
            <person name="Zahm M."/>
            <person name="Besnard G."/>
            <person name="Bellafiore S."/>
        </authorList>
    </citation>
    <scope>NUCLEOTIDE SEQUENCE</scope>
    <source>
        <strain evidence="7">VN-18</strain>
    </source>
</reference>
<keyword evidence="8" id="KW-1185">Reference proteome</keyword>
<evidence type="ECO:0000259" key="6">
    <source>
        <dbReference type="PROSITE" id="PS50072"/>
    </source>
</evidence>
<feature type="region of interest" description="Disordered" evidence="5">
    <location>
        <begin position="280"/>
        <end position="328"/>
    </location>
</feature>
<dbReference type="PANTHER" id="PTHR11071:SF561">
    <property type="entry name" value="PEPTIDYL-PROLYL CIS-TRANS ISOMERASE D-RELATED"/>
    <property type="match status" value="1"/>
</dbReference>
<feature type="region of interest" description="Disordered" evidence="5">
    <location>
        <begin position="344"/>
        <end position="695"/>
    </location>
</feature>
<feature type="domain" description="PPIase cyclophilin-type" evidence="6">
    <location>
        <begin position="14"/>
        <end position="179"/>
    </location>
</feature>
<dbReference type="InterPro" id="IPR029000">
    <property type="entry name" value="Cyclophilin-like_dom_sf"/>
</dbReference>
<dbReference type="Gene3D" id="2.40.100.10">
    <property type="entry name" value="Cyclophilin-like"/>
    <property type="match status" value="1"/>
</dbReference>
<evidence type="ECO:0000256" key="4">
    <source>
        <dbReference type="ARBA" id="ARBA00023235"/>
    </source>
</evidence>
<feature type="compositionally biased region" description="Basic and acidic residues" evidence="5">
    <location>
        <begin position="582"/>
        <end position="628"/>
    </location>
</feature>
<feature type="compositionally biased region" description="Basic residues" evidence="5">
    <location>
        <begin position="280"/>
        <end position="293"/>
    </location>
</feature>
<organism evidence="7 8">
    <name type="scientific">Meloidogyne graminicola</name>
    <dbReference type="NCBI Taxonomy" id="189291"/>
    <lineage>
        <taxon>Eukaryota</taxon>
        <taxon>Metazoa</taxon>
        <taxon>Ecdysozoa</taxon>
        <taxon>Nematoda</taxon>
        <taxon>Chromadorea</taxon>
        <taxon>Rhabditida</taxon>
        <taxon>Tylenchina</taxon>
        <taxon>Tylenchomorpha</taxon>
        <taxon>Tylenchoidea</taxon>
        <taxon>Meloidogynidae</taxon>
        <taxon>Meloidogyninae</taxon>
        <taxon>Meloidogyne</taxon>
    </lineage>
</organism>
<dbReference type="EMBL" id="JABEBT010000048">
    <property type="protein sequence ID" value="KAF7635022.1"/>
    <property type="molecule type" value="Genomic_DNA"/>
</dbReference>
<dbReference type="AlphaFoldDB" id="A0A8S9ZP82"/>
<dbReference type="OrthoDB" id="193499at2759"/>
<dbReference type="InterPro" id="IPR020892">
    <property type="entry name" value="Cyclophilin-type_PPIase_CS"/>
</dbReference>
<dbReference type="PANTHER" id="PTHR11071">
    <property type="entry name" value="PEPTIDYL-PROLYL CIS-TRANS ISOMERASE"/>
    <property type="match status" value="1"/>
</dbReference>
<feature type="region of interest" description="Disordered" evidence="5">
    <location>
        <begin position="184"/>
        <end position="229"/>
    </location>
</feature>
<dbReference type="GO" id="GO:0016018">
    <property type="term" value="F:cyclosporin A binding"/>
    <property type="evidence" value="ECO:0007669"/>
    <property type="project" value="TreeGrafter"/>
</dbReference>
<evidence type="ECO:0000256" key="2">
    <source>
        <dbReference type="ARBA" id="ARBA00013194"/>
    </source>
</evidence>
<name>A0A8S9ZP82_9BILA</name>
<dbReference type="Proteomes" id="UP000605970">
    <property type="component" value="Unassembled WGS sequence"/>
</dbReference>
<protein>
    <recommendedName>
        <fullName evidence="2">peptidylprolyl isomerase</fullName>
        <ecNumber evidence="2">5.2.1.8</ecNumber>
    </recommendedName>
</protein>
<feature type="compositionally biased region" description="Low complexity" evidence="5">
    <location>
        <begin position="653"/>
        <end position="676"/>
    </location>
</feature>
<comment type="caution">
    <text evidence="7">The sequence shown here is derived from an EMBL/GenBank/DDBJ whole genome shotgun (WGS) entry which is preliminary data.</text>
</comment>
<dbReference type="SUPFAM" id="SSF50891">
    <property type="entry name" value="Cyclophilin-like"/>
    <property type="match status" value="1"/>
</dbReference>
<evidence type="ECO:0000313" key="8">
    <source>
        <dbReference type="Proteomes" id="UP000605970"/>
    </source>
</evidence>
<evidence type="ECO:0000313" key="7">
    <source>
        <dbReference type="EMBL" id="KAF7635022.1"/>
    </source>
</evidence>
<gene>
    <name evidence="7" type="ORF">Mgra_00005620</name>
</gene>
<sequence length="913" mass="104845">MIEKISKSERSRCFFDIQIDGEPVGRVVMELFDDSVPRTAKNFLMLCTGQAGLGKVTGKPLHYKGSLFHRVIKNFMVQGGDFSAGNGTGGESIYGGVFDDESFVTKHDQPFMLSMANRGKDTNGSQFFITTKPAPHLDGVHVVFGKVISGEDVITQIENLKVNAKSRPVADVIIANCGQLIRKRPADESEQETTKRKKHKKKKREKEQDGDSDYEESQSVLPVQEQNIIQNEPEIISSVKADDLPEVPTTNKFLMRRSKTPENVTSHVSRPLARQTHVIKTRSGHRIKGRGALRFRTPSDDEGNRGPSIHSRSRSVTPPHWKREERRLISMKELQDRIKTKLEREEKEMQEKQQKQAENATNETETFGYRLPVFPPPQKTKGRTRSSRSEHVDRDERRWPNDMYHRDRYRTNDRLRGRRDHNERTQNERPRSRSPRGMRNGVGRYPQSPDRSNSHRHRKDNERKGREENKRREGKEAKREHREVKEKRPEDAAKETEVFGYKHSAFSPPHQQQQKAEGKHATLESSRAANRSEHIDRDGRHRDRHRTDREREQDRDHFQSRSTRDERIQNGRARSRSPRIRNNSDLRYPKSPDRSLHRHKNDEERKKIIREDKKDEEKQSENAVKETEEFLSDNIIFGADVESNEETSMPTSPQQQHLELQEPPSNKSPTSPKNSTIPSVSITPPKNISPAKENSLYDINKEEVEKDNLNKEIEVEHKEEEFLFKRLVLPPRFKEEEYLTPTQQLPLTNNLPTPQKDNISPTKNILLNEQNEKKIEDNKEPIQQLPRVVKMLLILQVILVLLLLVLQQVQVAAAGIAVDGVRLHHVVVHVAHLHVDAGPGQIVEVQALVLQIGDAVILVHDDVPDQEIIPLVAIDVGAFHAIEIVGTVHEVEVQDAVEGAVRTVVVTDDEQKN</sequence>
<dbReference type="Pfam" id="PF00160">
    <property type="entry name" value="Pro_isomerase"/>
    <property type="match status" value="1"/>
</dbReference>
<feature type="compositionally biased region" description="Basic and acidic residues" evidence="5">
    <location>
        <begin position="387"/>
        <end position="431"/>
    </location>
</feature>
<dbReference type="PRINTS" id="PR00153">
    <property type="entry name" value="CSAPPISMRASE"/>
</dbReference>
<feature type="compositionally biased region" description="Basic and acidic residues" evidence="5">
    <location>
        <begin position="344"/>
        <end position="355"/>
    </location>
</feature>
<dbReference type="PROSITE" id="PS00170">
    <property type="entry name" value="CSA_PPIASE_1"/>
    <property type="match status" value="1"/>
</dbReference>
<dbReference type="InterPro" id="IPR002130">
    <property type="entry name" value="Cyclophilin-type_PPIase_dom"/>
</dbReference>
<keyword evidence="3" id="KW-0697">Rotamase</keyword>
<accession>A0A8S9ZP82</accession>
<dbReference type="PROSITE" id="PS50072">
    <property type="entry name" value="CSA_PPIASE_2"/>
    <property type="match status" value="1"/>
</dbReference>
<feature type="compositionally biased region" description="Basic residues" evidence="5">
    <location>
        <begin position="195"/>
        <end position="204"/>
    </location>
</feature>
<evidence type="ECO:0000256" key="5">
    <source>
        <dbReference type="SAM" id="MobiDB-lite"/>
    </source>
</evidence>
<keyword evidence="4" id="KW-0413">Isomerase</keyword>
<proteinExistence type="predicted"/>
<dbReference type="EC" id="5.2.1.8" evidence="2"/>
<evidence type="ECO:0000256" key="1">
    <source>
        <dbReference type="ARBA" id="ARBA00000971"/>
    </source>
</evidence>
<dbReference type="GO" id="GO:0005739">
    <property type="term" value="C:mitochondrion"/>
    <property type="evidence" value="ECO:0007669"/>
    <property type="project" value="TreeGrafter"/>
</dbReference>
<dbReference type="GO" id="GO:0003755">
    <property type="term" value="F:peptidyl-prolyl cis-trans isomerase activity"/>
    <property type="evidence" value="ECO:0007669"/>
    <property type="project" value="UniProtKB-KW"/>
</dbReference>
<evidence type="ECO:0000256" key="3">
    <source>
        <dbReference type="ARBA" id="ARBA00023110"/>
    </source>
</evidence>
<dbReference type="FunFam" id="2.40.100.10:FF:000005">
    <property type="entry name" value="Peptidyl-prolyl cis-trans isomerase G"/>
    <property type="match status" value="1"/>
</dbReference>
<feature type="compositionally biased region" description="Basic and acidic residues" evidence="5">
    <location>
        <begin position="459"/>
        <end position="497"/>
    </location>
</feature>
<feature type="compositionally biased region" description="Polar residues" evidence="5">
    <location>
        <begin position="677"/>
        <end position="686"/>
    </location>
</feature>